<dbReference type="SUPFAM" id="SSF74650">
    <property type="entry name" value="Galactose mutarotase-like"/>
    <property type="match status" value="1"/>
</dbReference>
<dbReference type="Proteomes" id="UP000681290">
    <property type="component" value="Unassembled WGS sequence"/>
</dbReference>
<name>A0ABQ4MX23_9BACL</name>
<protein>
    <submittedName>
        <fullName evidence="7">Kojibiose phosphorylase</fullName>
    </submittedName>
</protein>
<evidence type="ECO:0000256" key="1">
    <source>
        <dbReference type="ARBA" id="ARBA00006768"/>
    </source>
</evidence>
<evidence type="ECO:0000259" key="4">
    <source>
        <dbReference type="Pfam" id="PF03632"/>
    </source>
</evidence>
<dbReference type="Pfam" id="PF03633">
    <property type="entry name" value="Glyco_hydro_65C"/>
    <property type="match status" value="1"/>
</dbReference>
<dbReference type="Pfam" id="PF03636">
    <property type="entry name" value="Glyco_hydro_65N"/>
    <property type="match status" value="1"/>
</dbReference>
<evidence type="ECO:0000256" key="3">
    <source>
        <dbReference type="ARBA" id="ARBA00022679"/>
    </source>
</evidence>
<organism evidence="7 8">
    <name type="scientific">Paenibacillus woosongensis</name>
    <dbReference type="NCBI Taxonomy" id="307580"/>
    <lineage>
        <taxon>Bacteria</taxon>
        <taxon>Bacillati</taxon>
        <taxon>Bacillota</taxon>
        <taxon>Bacilli</taxon>
        <taxon>Bacillales</taxon>
        <taxon>Paenibacillaceae</taxon>
        <taxon>Paenibacillus</taxon>
    </lineage>
</organism>
<evidence type="ECO:0000259" key="5">
    <source>
        <dbReference type="Pfam" id="PF03633"/>
    </source>
</evidence>
<dbReference type="PIRSF" id="PIRSF036289">
    <property type="entry name" value="Glycosyl_hydrolase_malt_phosph"/>
    <property type="match status" value="1"/>
</dbReference>
<dbReference type="Gene3D" id="2.60.420.10">
    <property type="entry name" value="Maltose phosphorylase, domain 3"/>
    <property type="match status" value="1"/>
</dbReference>
<comment type="similarity">
    <text evidence="1">Belongs to the glycosyl hydrolase 65 family.</text>
</comment>
<dbReference type="RefSeq" id="WP_213594092.1">
    <property type="nucleotide sequence ID" value="NZ_BOSM01000010.1"/>
</dbReference>
<feature type="domain" description="Glycoside hydrolase family 65 N-terminal" evidence="6">
    <location>
        <begin position="7"/>
        <end position="271"/>
    </location>
</feature>
<comment type="caution">
    <text evidence="7">The sequence shown here is derived from an EMBL/GenBank/DDBJ whole genome shotgun (WGS) entry which is preliminary data.</text>
</comment>
<feature type="domain" description="Glycoside hydrolase family 65 C-terminal" evidence="5">
    <location>
        <begin position="719"/>
        <end position="764"/>
    </location>
</feature>
<keyword evidence="3" id="KW-0808">Transferase</keyword>
<accession>A0ABQ4MX23</accession>
<reference evidence="7 8" key="1">
    <citation type="submission" date="2021-03" db="EMBL/GenBank/DDBJ databases">
        <title>Antimicrobial resistance genes in bacteria isolated from Japanese honey, and their potential for conferring macrolide and lincosamide resistance in the American foulbrood pathogen Paenibacillus larvae.</title>
        <authorList>
            <person name="Okamoto M."/>
            <person name="Kumagai M."/>
            <person name="Kanamori H."/>
            <person name="Takamatsu D."/>
        </authorList>
    </citation>
    <scope>NUCLEOTIDE SEQUENCE [LARGE SCALE GENOMIC DNA]</scope>
    <source>
        <strain evidence="7 8">J15TS10</strain>
    </source>
</reference>
<sequence>MSWIVQENGFDRRRITANGNKFMIGNGYMGYRGTLEEFGRAELTAVTLAGLYDRAGDQWREPINAPNGMFTQIYCRGELLSLLASEGEPLEHIQELDIRHAVHRRRTVYRMPGSADGGQVTVSMERFCSAKRLHLLAGRVSVQCSEDCELLIRTGIDGDVWDINGPHLAGLAGADAEGSLLLTGRTQELQVPVAVAEAWAWASAGETIAGGWRAIEAAVGAAGEMPAEMNELPLPWKTETKVGADFVFREIRLRCKAGETYTFHKFTAVFTGLDEGGDAGEAALKYSREAAALGYEALLKEHAESWERKWERSDVVIHGDGEAQAALRYSLYQLHIISPGHSEKLSIPARGLSGQVYKGAVFWDTEMFMLPFYLHTQPEIARNLLMYRVHTLDGARRKAAEYGYEGAFYAWESQETGDDACTLFNVNDVFTGRPMRTYFRDKQVHISADVAYGIWQYYLFTGDGSLLLEGGAEVAWECARFYYSYAYFNPGKQRYEILDVTGPDEYHERVHNNAFTNAMVKKCLSIALEAMAYLQEKQPWQYEALLSGSTVKPEQLREMHDRLYVPQPAADSRLIEQFDRYYMLEDLPLAELQSRMLNPHEYLGGGNGLATTTQILKQADVVLLLHLFSEGYDRDTKRANWEYYEPRTEHGSSLSSCIYALVAADIGIPDWAYPYFMRTATIDLTGDSKQYVGDLYIGGTHPAANGGAWMAAVLGFAGLRFDGGTVRFRPSLPGEWQGVEFPLCLRNQSFRIQVAPSKVTVQAHADNVRGLQFQWGEQIGFAGPGETVSFTCESTSLS</sequence>
<dbReference type="InterPro" id="IPR017045">
    <property type="entry name" value="Malt_Pase/Glycosyl_Hdrlase"/>
</dbReference>
<dbReference type="EMBL" id="BOSM01000010">
    <property type="protein sequence ID" value="GIP60481.1"/>
    <property type="molecule type" value="Genomic_DNA"/>
</dbReference>
<dbReference type="InterPro" id="IPR005194">
    <property type="entry name" value="Glyco_hydro_65_C"/>
</dbReference>
<dbReference type="Gene3D" id="1.50.10.10">
    <property type="match status" value="1"/>
</dbReference>
<dbReference type="InterPro" id="IPR008928">
    <property type="entry name" value="6-hairpin_glycosidase_sf"/>
</dbReference>
<dbReference type="InterPro" id="IPR005195">
    <property type="entry name" value="Glyco_hydro_65_M"/>
</dbReference>
<dbReference type="InterPro" id="IPR037018">
    <property type="entry name" value="GH65_N"/>
</dbReference>
<dbReference type="PANTHER" id="PTHR11051:SF8">
    <property type="entry name" value="PROTEIN-GLUCOSYLGALACTOSYLHYDROXYLYSINE GLUCOSIDASE"/>
    <property type="match status" value="1"/>
</dbReference>
<dbReference type="PANTHER" id="PTHR11051">
    <property type="entry name" value="GLYCOSYL HYDROLASE-RELATED"/>
    <property type="match status" value="1"/>
</dbReference>
<evidence type="ECO:0000313" key="7">
    <source>
        <dbReference type="EMBL" id="GIP60481.1"/>
    </source>
</evidence>
<keyword evidence="2" id="KW-0328">Glycosyltransferase</keyword>
<evidence type="ECO:0000256" key="2">
    <source>
        <dbReference type="ARBA" id="ARBA00022676"/>
    </source>
</evidence>
<evidence type="ECO:0000313" key="8">
    <source>
        <dbReference type="Proteomes" id="UP000681290"/>
    </source>
</evidence>
<dbReference type="Gene3D" id="2.70.98.40">
    <property type="entry name" value="Glycoside hydrolase, family 65, N-terminal domain"/>
    <property type="match status" value="1"/>
</dbReference>
<dbReference type="SUPFAM" id="SSF48208">
    <property type="entry name" value="Six-hairpin glycosidases"/>
    <property type="match status" value="1"/>
</dbReference>
<keyword evidence="8" id="KW-1185">Reference proteome</keyword>
<feature type="domain" description="Glycoside hydrolase family 65 central catalytic" evidence="4">
    <location>
        <begin position="328"/>
        <end position="710"/>
    </location>
</feature>
<dbReference type="Pfam" id="PF03632">
    <property type="entry name" value="Glyco_hydro_65m"/>
    <property type="match status" value="1"/>
</dbReference>
<evidence type="ECO:0000259" key="6">
    <source>
        <dbReference type="Pfam" id="PF03636"/>
    </source>
</evidence>
<dbReference type="InterPro" id="IPR011013">
    <property type="entry name" value="Gal_mutarotase_sf_dom"/>
</dbReference>
<gene>
    <name evidence="7" type="ORF">J15TS10_42950</name>
</gene>
<dbReference type="InterPro" id="IPR005196">
    <property type="entry name" value="Glyco_hydro_65_N"/>
</dbReference>
<dbReference type="InterPro" id="IPR012341">
    <property type="entry name" value="6hp_glycosidase-like_sf"/>
</dbReference>
<proteinExistence type="inferred from homology"/>